<proteinExistence type="predicted"/>
<gene>
    <name evidence="1" type="ORF">H9646_13590</name>
</gene>
<organism evidence="1 2">
    <name type="scientific">Comamonas avium</name>
    <dbReference type="NCBI Taxonomy" id="2762231"/>
    <lineage>
        <taxon>Bacteria</taxon>
        <taxon>Pseudomonadati</taxon>
        <taxon>Pseudomonadota</taxon>
        <taxon>Betaproteobacteria</taxon>
        <taxon>Burkholderiales</taxon>
        <taxon>Comamonadaceae</taxon>
        <taxon>Comamonas</taxon>
    </lineage>
</organism>
<evidence type="ECO:0000313" key="2">
    <source>
        <dbReference type="Proteomes" id="UP000634919"/>
    </source>
</evidence>
<comment type="caution">
    <text evidence="1">The sequence shown here is derived from an EMBL/GenBank/DDBJ whole genome shotgun (WGS) entry which is preliminary data.</text>
</comment>
<dbReference type="Proteomes" id="UP000634919">
    <property type="component" value="Unassembled WGS sequence"/>
</dbReference>
<evidence type="ECO:0000313" key="1">
    <source>
        <dbReference type="EMBL" id="MBD7961508.1"/>
    </source>
</evidence>
<protein>
    <submittedName>
        <fullName evidence="1">Uncharacterized protein</fullName>
    </submittedName>
</protein>
<accession>A0ABR8SDG1</accession>
<keyword evidence="2" id="KW-1185">Reference proteome</keyword>
<dbReference type="EMBL" id="JACSQK010000006">
    <property type="protein sequence ID" value="MBD7961508.1"/>
    <property type="molecule type" value="Genomic_DNA"/>
</dbReference>
<reference evidence="1 2" key="1">
    <citation type="submission" date="2020-08" db="EMBL/GenBank/DDBJ databases">
        <title>A Genomic Blueprint of the Chicken Gut Microbiome.</title>
        <authorList>
            <person name="Gilroy R."/>
            <person name="Ravi A."/>
            <person name="Getino M."/>
            <person name="Pursley I."/>
            <person name="Horton D.L."/>
            <person name="Alikhan N.-F."/>
            <person name="Baker D."/>
            <person name="Gharbi K."/>
            <person name="Hall N."/>
            <person name="Watson M."/>
            <person name="Adriaenssens E.M."/>
            <person name="Foster-Nyarko E."/>
            <person name="Jarju S."/>
            <person name="Secka A."/>
            <person name="Antonio M."/>
            <person name="Oren A."/>
            <person name="Chaudhuri R."/>
            <person name="La Ragione R.M."/>
            <person name="Hildebrand F."/>
            <person name="Pallen M.J."/>
        </authorList>
    </citation>
    <scope>NUCLEOTIDE SEQUENCE [LARGE SCALE GENOMIC DNA]</scope>
    <source>
        <strain evidence="1 2">Sa2CVA6</strain>
    </source>
</reference>
<name>A0ABR8SDG1_9BURK</name>
<sequence length="71" mass="7876">MANQFEPDQLAAAELADRYIEIVLSTKPELLLSNHSAGDGTGELYAKRLLEFRETLIDGLAEQPLTDVEED</sequence>
<dbReference type="RefSeq" id="WP_191723901.1">
    <property type="nucleotide sequence ID" value="NZ_JACSQK010000006.1"/>
</dbReference>